<accession>A0ABV8SFG0</accession>
<evidence type="ECO:0000313" key="9">
    <source>
        <dbReference type="EMBL" id="MFC4305114.1"/>
    </source>
</evidence>
<keyword evidence="2 7" id="KW-0813">Transport</keyword>
<dbReference type="EMBL" id="JBHSED010000035">
    <property type="protein sequence ID" value="MFC4305114.1"/>
    <property type="molecule type" value="Genomic_DNA"/>
</dbReference>
<evidence type="ECO:0000256" key="3">
    <source>
        <dbReference type="ARBA" id="ARBA00022475"/>
    </source>
</evidence>
<name>A0ABV8SFG0_9BACL</name>
<evidence type="ECO:0000256" key="2">
    <source>
        <dbReference type="ARBA" id="ARBA00022448"/>
    </source>
</evidence>
<dbReference type="RefSeq" id="WP_204603445.1">
    <property type="nucleotide sequence ID" value="NZ_JBHSED010000035.1"/>
</dbReference>
<evidence type="ECO:0000259" key="8">
    <source>
        <dbReference type="PROSITE" id="PS50928"/>
    </source>
</evidence>
<gene>
    <name evidence="9" type="ORF">ACFO1S_16900</name>
</gene>
<evidence type="ECO:0000313" key="10">
    <source>
        <dbReference type="Proteomes" id="UP001595755"/>
    </source>
</evidence>
<evidence type="ECO:0000256" key="4">
    <source>
        <dbReference type="ARBA" id="ARBA00022692"/>
    </source>
</evidence>
<dbReference type="PROSITE" id="PS50928">
    <property type="entry name" value="ABC_TM1"/>
    <property type="match status" value="1"/>
</dbReference>
<keyword evidence="6 7" id="KW-0472">Membrane</keyword>
<keyword evidence="10" id="KW-1185">Reference proteome</keyword>
<dbReference type="InterPro" id="IPR035906">
    <property type="entry name" value="MetI-like_sf"/>
</dbReference>
<dbReference type="InterPro" id="IPR000515">
    <property type="entry name" value="MetI-like"/>
</dbReference>
<dbReference type="SUPFAM" id="SSF160964">
    <property type="entry name" value="MalF N-terminal region-like"/>
    <property type="match status" value="1"/>
</dbReference>
<protein>
    <submittedName>
        <fullName evidence="9">Carbohydrate ABC transporter permease</fullName>
    </submittedName>
</protein>
<feature type="transmembrane region" description="Helical" evidence="7">
    <location>
        <begin position="157"/>
        <end position="181"/>
    </location>
</feature>
<keyword evidence="4 7" id="KW-0812">Transmembrane</keyword>
<dbReference type="CDD" id="cd06261">
    <property type="entry name" value="TM_PBP2"/>
    <property type="match status" value="1"/>
</dbReference>
<dbReference type="Proteomes" id="UP001595755">
    <property type="component" value="Unassembled WGS sequence"/>
</dbReference>
<dbReference type="PANTHER" id="PTHR30193">
    <property type="entry name" value="ABC TRANSPORTER PERMEASE PROTEIN"/>
    <property type="match status" value="1"/>
</dbReference>
<keyword evidence="3" id="KW-1003">Cell membrane</keyword>
<reference evidence="10" key="1">
    <citation type="journal article" date="2019" name="Int. J. Syst. Evol. Microbiol.">
        <title>The Global Catalogue of Microorganisms (GCM) 10K type strain sequencing project: providing services to taxonomists for standard genome sequencing and annotation.</title>
        <authorList>
            <consortium name="The Broad Institute Genomics Platform"/>
            <consortium name="The Broad Institute Genome Sequencing Center for Infectious Disease"/>
            <person name="Wu L."/>
            <person name="Ma J."/>
        </authorList>
    </citation>
    <scope>NUCLEOTIDE SEQUENCE [LARGE SCALE GENOMIC DNA]</scope>
    <source>
        <strain evidence="10">CGMCC 4.1641</strain>
    </source>
</reference>
<feature type="domain" description="ABC transmembrane type-1" evidence="8">
    <location>
        <begin position="72"/>
        <end position="292"/>
    </location>
</feature>
<feature type="transmembrane region" description="Helical" evidence="7">
    <location>
        <begin position="274"/>
        <end position="293"/>
    </location>
</feature>
<evidence type="ECO:0000256" key="6">
    <source>
        <dbReference type="ARBA" id="ARBA00023136"/>
    </source>
</evidence>
<evidence type="ECO:0000256" key="7">
    <source>
        <dbReference type="RuleBase" id="RU363032"/>
    </source>
</evidence>
<keyword evidence="5 7" id="KW-1133">Transmembrane helix</keyword>
<evidence type="ECO:0000256" key="1">
    <source>
        <dbReference type="ARBA" id="ARBA00004651"/>
    </source>
</evidence>
<comment type="caution">
    <text evidence="9">The sequence shown here is derived from an EMBL/GenBank/DDBJ whole genome shotgun (WGS) entry which is preliminary data.</text>
</comment>
<comment type="subcellular location">
    <subcellularLocation>
        <location evidence="1 7">Cell membrane</location>
        <topology evidence="1 7">Multi-pass membrane protein</topology>
    </subcellularLocation>
</comment>
<dbReference type="SUPFAM" id="SSF161098">
    <property type="entry name" value="MetI-like"/>
    <property type="match status" value="1"/>
</dbReference>
<proteinExistence type="inferred from homology"/>
<dbReference type="Pfam" id="PF00528">
    <property type="entry name" value="BPD_transp_1"/>
    <property type="match status" value="1"/>
</dbReference>
<dbReference type="PANTHER" id="PTHR30193:SF1">
    <property type="entry name" value="ABC TRANSPORTER PERMEASE PROTEIN YESP-RELATED"/>
    <property type="match status" value="1"/>
</dbReference>
<dbReference type="Gene3D" id="1.10.3720.10">
    <property type="entry name" value="MetI-like"/>
    <property type="match status" value="1"/>
</dbReference>
<feature type="transmembrane region" description="Helical" evidence="7">
    <location>
        <begin position="109"/>
        <end position="129"/>
    </location>
</feature>
<feature type="transmembrane region" description="Helical" evidence="7">
    <location>
        <begin position="12"/>
        <end position="37"/>
    </location>
</feature>
<comment type="similarity">
    <text evidence="7">Belongs to the binding-protein-dependent transport system permease family.</text>
</comment>
<dbReference type="InterPro" id="IPR051393">
    <property type="entry name" value="ABC_transporter_permease"/>
</dbReference>
<feature type="transmembrane region" description="Helical" evidence="7">
    <location>
        <begin position="77"/>
        <end position="97"/>
    </location>
</feature>
<sequence>MGKQKTSPLRIGLLFISPVLIGYVIFIVVPLIMTLYLSMTDYSIGANQTHFIGLSNFKDMLTGKDNFFWPSMKATGYYVLVSVPLGITVSFLIAVLLNRKIALRGFFRSVFYLPVVIPLASSCVIWMWMLQPDFGIINAALESVGVPGPRWLSSEDAVIPTFILFSLWISGGTIVIFLAGLQSIPSHLYEAIEIDGGNAWHRLRYITIPMSSSVIFFNLVMGFINALQTFVQPAIMTGGGSGGLGQMGGPNNSSLLIVAYIFQNGFRFSDMGMASAGAMILFLIAMVFTLLIFRFGKSWVYYEGDGRR</sequence>
<evidence type="ECO:0000256" key="5">
    <source>
        <dbReference type="ARBA" id="ARBA00022989"/>
    </source>
</evidence>
<organism evidence="9 10">
    <name type="scientific">Cohnella boryungensis</name>
    <dbReference type="NCBI Taxonomy" id="768479"/>
    <lineage>
        <taxon>Bacteria</taxon>
        <taxon>Bacillati</taxon>
        <taxon>Bacillota</taxon>
        <taxon>Bacilli</taxon>
        <taxon>Bacillales</taxon>
        <taxon>Paenibacillaceae</taxon>
        <taxon>Cohnella</taxon>
    </lineage>
</organism>